<evidence type="ECO:0000256" key="9">
    <source>
        <dbReference type="ARBA" id="ARBA00023136"/>
    </source>
</evidence>
<dbReference type="InterPro" id="IPR012902">
    <property type="entry name" value="N_methyl_site"/>
</dbReference>
<accession>A0A6L8LJZ1</accession>
<comment type="caution">
    <text evidence="11">The sequence shown here is derived from an EMBL/GenBank/DDBJ whole genome shotgun (WGS) entry which is preliminary data.</text>
</comment>
<gene>
    <name evidence="11" type="ORF">GR167_11620</name>
</gene>
<feature type="transmembrane region" description="Helical" evidence="10">
    <location>
        <begin position="12"/>
        <end position="34"/>
    </location>
</feature>
<evidence type="ECO:0000256" key="8">
    <source>
        <dbReference type="ARBA" id="ARBA00022989"/>
    </source>
</evidence>
<dbReference type="RefSeq" id="WP_160973853.1">
    <property type="nucleotide sequence ID" value="NZ_WWEN01000004.1"/>
</dbReference>
<dbReference type="Proteomes" id="UP000479043">
    <property type="component" value="Unassembled WGS sequence"/>
</dbReference>
<protein>
    <recommendedName>
        <fullName evidence="3">Type II secretion system protein J</fullName>
    </recommendedName>
</protein>
<evidence type="ECO:0000256" key="1">
    <source>
        <dbReference type="ARBA" id="ARBA00004377"/>
    </source>
</evidence>
<evidence type="ECO:0000256" key="3">
    <source>
        <dbReference type="ARBA" id="ARBA00021539"/>
    </source>
</evidence>
<dbReference type="GO" id="GO:0015628">
    <property type="term" value="P:protein secretion by the type II secretion system"/>
    <property type="evidence" value="ECO:0007669"/>
    <property type="project" value="InterPro"/>
</dbReference>
<dbReference type="InterPro" id="IPR045584">
    <property type="entry name" value="Pilin-like"/>
</dbReference>
<dbReference type="InterPro" id="IPR010055">
    <property type="entry name" value="T2SS_protein-GspJ"/>
</dbReference>
<dbReference type="InterPro" id="IPR051621">
    <property type="entry name" value="T2SS_protein_J"/>
</dbReference>
<evidence type="ECO:0000313" key="12">
    <source>
        <dbReference type="Proteomes" id="UP000479043"/>
    </source>
</evidence>
<dbReference type="Pfam" id="PF07963">
    <property type="entry name" value="N_methyl"/>
    <property type="match status" value="1"/>
</dbReference>
<dbReference type="AlphaFoldDB" id="A0A6L8LJZ1"/>
<dbReference type="Pfam" id="PF11612">
    <property type="entry name" value="T2SSJ"/>
    <property type="match status" value="1"/>
</dbReference>
<reference evidence="11 12" key="1">
    <citation type="submission" date="2020-01" db="EMBL/GenBank/DDBJ databases">
        <authorList>
            <person name="Chen S."/>
        </authorList>
    </citation>
    <scope>NUCLEOTIDE SEQUENCE [LARGE SCALE GENOMIC DNA]</scope>
    <source>
        <strain evidence="11 12">GS-10</strain>
    </source>
</reference>
<dbReference type="Gene3D" id="3.10.610.10">
    <property type="entry name" value="GSPII I/J protein-like"/>
    <property type="match status" value="1"/>
</dbReference>
<dbReference type="GO" id="GO:0015627">
    <property type="term" value="C:type II protein secretion system complex"/>
    <property type="evidence" value="ECO:0007669"/>
    <property type="project" value="InterPro"/>
</dbReference>
<name>A0A6L8LJZ1_9RHOB</name>
<keyword evidence="4" id="KW-1003">Cell membrane</keyword>
<keyword evidence="9 10" id="KW-0472">Membrane</keyword>
<proteinExistence type="inferred from homology"/>
<dbReference type="PANTHER" id="PTHR39583">
    <property type="entry name" value="TYPE II SECRETION SYSTEM PROTEIN J-RELATED"/>
    <property type="match status" value="1"/>
</dbReference>
<dbReference type="PROSITE" id="PS00409">
    <property type="entry name" value="PROKAR_NTER_METHYL"/>
    <property type="match status" value="1"/>
</dbReference>
<evidence type="ECO:0000256" key="4">
    <source>
        <dbReference type="ARBA" id="ARBA00022475"/>
    </source>
</evidence>
<evidence type="ECO:0000256" key="5">
    <source>
        <dbReference type="ARBA" id="ARBA00022481"/>
    </source>
</evidence>
<keyword evidence="8 10" id="KW-1133">Transmembrane helix</keyword>
<evidence type="ECO:0000313" key="11">
    <source>
        <dbReference type="EMBL" id="MYM55953.1"/>
    </source>
</evidence>
<comment type="subcellular location">
    <subcellularLocation>
        <location evidence="1">Cell inner membrane</location>
        <topology evidence="1">Single-pass membrane protein</topology>
    </subcellularLocation>
</comment>
<evidence type="ECO:0000256" key="7">
    <source>
        <dbReference type="ARBA" id="ARBA00022692"/>
    </source>
</evidence>
<evidence type="ECO:0000256" key="10">
    <source>
        <dbReference type="SAM" id="Phobius"/>
    </source>
</evidence>
<dbReference type="PANTHER" id="PTHR39583:SF2">
    <property type="entry name" value="TYPE II SECRETION SYSTEM PROTEIN J"/>
    <property type="match status" value="1"/>
</dbReference>
<dbReference type="EMBL" id="WWEN01000004">
    <property type="protein sequence ID" value="MYM55953.1"/>
    <property type="molecule type" value="Genomic_DNA"/>
</dbReference>
<organism evidence="11 12">
    <name type="scientific">Thalassovita mangrovi</name>
    <dbReference type="NCBI Taxonomy" id="2692236"/>
    <lineage>
        <taxon>Bacteria</taxon>
        <taxon>Pseudomonadati</taxon>
        <taxon>Pseudomonadota</taxon>
        <taxon>Alphaproteobacteria</taxon>
        <taxon>Rhodobacterales</taxon>
        <taxon>Roseobacteraceae</taxon>
        <taxon>Thalassovita</taxon>
    </lineage>
</organism>
<keyword evidence="5" id="KW-0488">Methylation</keyword>
<dbReference type="SUPFAM" id="SSF54523">
    <property type="entry name" value="Pili subunits"/>
    <property type="match status" value="1"/>
</dbReference>
<evidence type="ECO:0000256" key="6">
    <source>
        <dbReference type="ARBA" id="ARBA00022519"/>
    </source>
</evidence>
<sequence>MIPRGRHIRGITLIELVVAMAIFALVAVMGAQALTGMIRMRDDLSDRSDGNAELAQAASLIRADLSAALPMLFYPPDNGAPQSAMRQRGDVFALTVGGQPVMRPGPGGDLPATARQRVEYRLDRDTRTLLRRSWAALTPARTEALSPEMPVMTGVTALRLRSYWDQIGWVDGVAPPRAVLRDSQQASDNDQSGAAPEVYSSALPLAIELTLDTESHGAIPLLEALQ</sequence>
<dbReference type="GO" id="GO:0005886">
    <property type="term" value="C:plasma membrane"/>
    <property type="evidence" value="ECO:0007669"/>
    <property type="project" value="UniProtKB-SubCell"/>
</dbReference>
<keyword evidence="6" id="KW-0997">Cell inner membrane</keyword>
<keyword evidence="12" id="KW-1185">Reference proteome</keyword>
<dbReference type="NCBIfam" id="TIGR02532">
    <property type="entry name" value="IV_pilin_GFxxxE"/>
    <property type="match status" value="1"/>
</dbReference>
<keyword evidence="7 10" id="KW-0812">Transmembrane</keyword>
<evidence type="ECO:0000256" key="2">
    <source>
        <dbReference type="ARBA" id="ARBA00011084"/>
    </source>
</evidence>
<comment type="similarity">
    <text evidence="2">Belongs to the GSP J family.</text>
</comment>